<keyword evidence="8 11" id="KW-1133">Transmembrane helix</keyword>
<dbReference type="Pfam" id="PF02709">
    <property type="entry name" value="Glyco_transf_7C"/>
    <property type="match status" value="1"/>
</dbReference>
<keyword evidence="15" id="KW-1185">Reference proteome</keyword>
<dbReference type="InterPro" id="IPR027791">
    <property type="entry name" value="Galactosyl_T_C"/>
</dbReference>
<dbReference type="EC" id="2.4.1.-" evidence="11"/>
<keyword evidence="7 11" id="KW-0735">Signal-anchor</keyword>
<dbReference type="AlphaFoldDB" id="A0A813QFM2"/>
<sequence length="326" mass="38623">MIKRYVKQDTSNEKTTRIKNKVDTGTQTPKRLNILKSILIKFKQNIRVKSNIFFFLLGLITSNQFFSVYFEDLSKNNEFNLGIRDHKLAVVVPYRERFEELLVFVPHMSKFLASKSINFKIFVINQVDSFRFNRASLINIGFLTAMKECDYMVMHDVDLLPLTEKLDYSYPLNGPFHVSSSGLHPEYNYSTFIGGILIIKKEDFIKTNGMSNRYWGWGKEDDDFYNRLIKANITIHRPNVKEFESGSNFTFLNNHDSEKRKRDKKRFLKQKKESLRFDQTGLESIMYKIQSINQILIDKYPCTIVNVELFCDRYDTHWCNMDYQFL</sequence>
<evidence type="ECO:0000256" key="10">
    <source>
        <dbReference type="ARBA" id="ARBA00023180"/>
    </source>
</evidence>
<evidence type="ECO:0000256" key="7">
    <source>
        <dbReference type="ARBA" id="ARBA00022968"/>
    </source>
</evidence>
<keyword evidence="9 11" id="KW-0472">Membrane</keyword>
<name>A0A813QFM2_9BILA</name>
<feature type="domain" description="Galactosyltransferase C-terminal" evidence="12">
    <location>
        <begin position="175"/>
        <end position="240"/>
    </location>
</feature>
<dbReference type="PANTHER" id="PTHR19300:SF30">
    <property type="entry name" value="BETA-1,4-GALACTOSYLTRANSFERASE 7"/>
    <property type="match status" value="1"/>
</dbReference>
<evidence type="ECO:0000259" key="13">
    <source>
        <dbReference type="Pfam" id="PF13733"/>
    </source>
</evidence>
<dbReference type="InterPro" id="IPR027995">
    <property type="entry name" value="Galactosyl_T_N"/>
</dbReference>
<evidence type="ECO:0000256" key="9">
    <source>
        <dbReference type="ARBA" id="ARBA00023136"/>
    </source>
</evidence>
<gene>
    <name evidence="14" type="ORF">OXX778_LOCUS4751</name>
</gene>
<comment type="function">
    <text evidence="11">Catalyses the transfer of galactose onto proteins or lipids.</text>
</comment>
<dbReference type="GO" id="GO:0005975">
    <property type="term" value="P:carbohydrate metabolic process"/>
    <property type="evidence" value="ECO:0007669"/>
    <property type="project" value="InterPro"/>
</dbReference>
<evidence type="ECO:0000256" key="1">
    <source>
        <dbReference type="ARBA" id="ARBA00004606"/>
    </source>
</evidence>
<dbReference type="Proteomes" id="UP000663879">
    <property type="component" value="Unassembled WGS sequence"/>
</dbReference>
<proteinExistence type="inferred from homology"/>
<evidence type="ECO:0000256" key="6">
    <source>
        <dbReference type="ARBA" id="ARBA00022692"/>
    </source>
</evidence>
<comment type="subcellular location">
    <subcellularLocation>
        <location evidence="1">Membrane</location>
        <topology evidence="1">Single-pass type II membrane protein</topology>
    </subcellularLocation>
</comment>
<keyword evidence="6 11" id="KW-0812">Transmembrane</keyword>
<keyword evidence="10 11" id="KW-0325">Glycoprotein</keyword>
<protein>
    <recommendedName>
        <fullName evidence="11">Beta-1,4-galactosyltransferase</fullName>
        <ecNumber evidence="11">2.4.1.-</ecNumber>
    </recommendedName>
</protein>
<dbReference type="InterPro" id="IPR003859">
    <property type="entry name" value="Galactosyl_T"/>
</dbReference>
<evidence type="ECO:0000256" key="3">
    <source>
        <dbReference type="ARBA" id="ARBA00005735"/>
    </source>
</evidence>
<keyword evidence="5 11" id="KW-0808">Transferase</keyword>
<evidence type="ECO:0000313" key="15">
    <source>
        <dbReference type="Proteomes" id="UP000663879"/>
    </source>
</evidence>
<evidence type="ECO:0000256" key="4">
    <source>
        <dbReference type="ARBA" id="ARBA00022676"/>
    </source>
</evidence>
<accession>A0A813QFM2</accession>
<evidence type="ECO:0000256" key="5">
    <source>
        <dbReference type="ARBA" id="ARBA00022679"/>
    </source>
</evidence>
<dbReference type="PRINTS" id="PR02050">
    <property type="entry name" value="B14GALTRFASE"/>
</dbReference>
<evidence type="ECO:0000256" key="2">
    <source>
        <dbReference type="ARBA" id="ARBA00004922"/>
    </source>
</evidence>
<dbReference type="Pfam" id="PF13733">
    <property type="entry name" value="Glyco_transf_7N"/>
    <property type="match status" value="1"/>
</dbReference>
<dbReference type="OrthoDB" id="6020664at2759"/>
<evidence type="ECO:0000256" key="8">
    <source>
        <dbReference type="ARBA" id="ARBA00022989"/>
    </source>
</evidence>
<comment type="similarity">
    <text evidence="3 11">Belongs to the glycosyltransferase 7 family.</text>
</comment>
<dbReference type="GO" id="GO:0016020">
    <property type="term" value="C:membrane"/>
    <property type="evidence" value="ECO:0007669"/>
    <property type="project" value="UniProtKB-SubCell"/>
</dbReference>
<feature type="domain" description="Galactosyltransferase N-terminal" evidence="13">
    <location>
        <begin position="85"/>
        <end position="168"/>
    </location>
</feature>
<dbReference type="Gene3D" id="3.90.550.10">
    <property type="entry name" value="Spore Coat Polysaccharide Biosynthesis Protein SpsA, Chain A"/>
    <property type="match status" value="1"/>
</dbReference>
<dbReference type="GO" id="GO:0030166">
    <property type="term" value="P:proteoglycan biosynthetic process"/>
    <property type="evidence" value="ECO:0007669"/>
    <property type="project" value="TreeGrafter"/>
</dbReference>
<evidence type="ECO:0000313" key="14">
    <source>
        <dbReference type="EMBL" id="CAF0767088.1"/>
    </source>
</evidence>
<dbReference type="UniPathway" id="UPA00378"/>
<reference evidence="14" key="1">
    <citation type="submission" date="2021-02" db="EMBL/GenBank/DDBJ databases">
        <authorList>
            <person name="Nowell W R."/>
        </authorList>
    </citation>
    <scope>NUCLEOTIDE SEQUENCE</scope>
    <source>
        <strain evidence="14">Ploen Becks lab</strain>
    </source>
</reference>
<comment type="pathway">
    <text evidence="2 11">Protein modification; protein glycosylation.</text>
</comment>
<comment type="caution">
    <text evidence="14">The sequence shown here is derived from an EMBL/GenBank/DDBJ whole genome shotgun (WGS) entry which is preliminary data.</text>
</comment>
<dbReference type="SUPFAM" id="SSF53448">
    <property type="entry name" value="Nucleotide-diphospho-sugar transferases"/>
    <property type="match status" value="1"/>
</dbReference>
<evidence type="ECO:0000259" key="12">
    <source>
        <dbReference type="Pfam" id="PF02709"/>
    </source>
</evidence>
<dbReference type="GO" id="GO:0005794">
    <property type="term" value="C:Golgi apparatus"/>
    <property type="evidence" value="ECO:0007669"/>
    <property type="project" value="TreeGrafter"/>
</dbReference>
<feature type="transmembrane region" description="Helical" evidence="11">
    <location>
        <begin position="51"/>
        <end position="70"/>
    </location>
</feature>
<evidence type="ECO:0000256" key="11">
    <source>
        <dbReference type="RuleBase" id="RU368121"/>
    </source>
</evidence>
<keyword evidence="4 11" id="KW-0328">Glycosyltransferase</keyword>
<organism evidence="14 15">
    <name type="scientific">Brachionus calyciflorus</name>
    <dbReference type="NCBI Taxonomy" id="104777"/>
    <lineage>
        <taxon>Eukaryota</taxon>
        <taxon>Metazoa</taxon>
        <taxon>Spiralia</taxon>
        <taxon>Gnathifera</taxon>
        <taxon>Rotifera</taxon>
        <taxon>Eurotatoria</taxon>
        <taxon>Monogononta</taxon>
        <taxon>Pseudotrocha</taxon>
        <taxon>Ploima</taxon>
        <taxon>Brachionidae</taxon>
        <taxon>Brachionus</taxon>
    </lineage>
</organism>
<dbReference type="GO" id="GO:0046525">
    <property type="term" value="F:xylosylprotein 4-beta-galactosyltransferase activity"/>
    <property type="evidence" value="ECO:0007669"/>
    <property type="project" value="TreeGrafter"/>
</dbReference>
<dbReference type="EMBL" id="CAJNOC010000482">
    <property type="protein sequence ID" value="CAF0767088.1"/>
    <property type="molecule type" value="Genomic_DNA"/>
</dbReference>
<dbReference type="InterPro" id="IPR029044">
    <property type="entry name" value="Nucleotide-diphossugar_trans"/>
</dbReference>
<dbReference type="PANTHER" id="PTHR19300">
    <property type="entry name" value="BETA-1,4-GALACTOSYLTRANSFERASE"/>
    <property type="match status" value="1"/>
</dbReference>